<feature type="transmembrane region" description="Helical" evidence="1">
    <location>
        <begin position="229"/>
        <end position="250"/>
    </location>
</feature>
<feature type="transmembrane region" description="Helical" evidence="1">
    <location>
        <begin position="39"/>
        <end position="59"/>
    </location>
</feature>
<evidence type="ECO:0000256" key="1">
    <source>
        <dbReference type="SAM" id="Phobius"/>
    </source>
</evidence>
<keyword evidence="4" id="KW-1185">Reference proteome</keyword>
<feature type="transmembrane region" description="Helical" evidence="1">
    <location>
        <begin position="181"/>
        <end position="203"/>
    </location>
</feature>
<evidence type="ECO:0000313" key="4">
    <source>
        <dbReference type="Proteomes" id="UP001140091"/>
    </source>
</evidence>
<keyword evidence="1" id="KW-1133">Transmembrane helix</keyword>
<feature type="domain" description="DUF7702" evidence="2">
    <location>
        <begin position="3"/>
        <end position="252"/>
    </location>
</feature>
<keyword evidence="1" id="KW-0812">Transmembrane</keyword>
<sequence>MPLDERGKIAAAQIAFYAPFAGLTLYLVFRYALRRDAGWLFLSLFSLTRIAGGAVLLAAQLTEADPNLFLAAYILDPAGLALLLLSTLGFLGMAGQHTYSEIPRVTVIFRVFGLITLVGLGLTIAGGILGSPVSPNTGNTGWILRRAGACVYAVVYVLLILAFFGTFSYRWHLRSYRRNLLWGIGMALPFLGVRIAYGIMAAWSSPSIFGDPLSSDPVLSKMNPVVGDWIFFLVLGKIMEFLTVVMFMIASTIMAQRRH</sequence>
<comment type="caution">
    <text evidence="3">The sequence shown here is derived from an EMBL/GenBank/DDBJ whole genome shotgun (WGS) entry which is preliminary data.</text>
</comment>
<dbReference type="PANTHER" id="PTHR42109">
    <property type="entry name" value="UNPLACED GENOMIC SCAFFOLD UM_SCAF_CONTIG_1.265, WHOLE GENOME SHOTGUN SEQUENCE"/>
    <property type="match status" value="1"/>
</dbReference>
<feature type="transmembrane region" description="Helical" evidence="1">
    <location>
        <begin position="71"/>
        <end position="95"/>
    </location>
</feature>
<dbReference type="PANTHER" id="PTHR42109:SF2">
    <property type="entry name" value="INTEGRAL MEMBRANE PROTEIN"/>
    <property type="match status" value="1"/>
</dbReference>
<dbReference type="AlphaFoldDB" id="A0A9W8MKR1"/>
<dbReference type="EMBL" id="JANBPK010000739">
    <property type="protein sequence ID" value="KAJ2933562.1"/>
    <property type="molecule type" value="Genomic_DNA"/>
</dbReference>
<evidence type="ECO:0000313" key="3">
    <source>
        <dbReference type="EMBL" id="KAJ2933562.1"/>
    </source>
</evidence>
<feature type="transmembrane region" description="Helical" evidence="1">
    <location>
        <begin position="107"/>
        <end position="129"/>
    </location>
</feature>
<dbReference type="Proteomes" id="UP001140091">
    <property type="component" value="Unassembled WGS sequence"/>
</dbReference>
<reference evidence="3" key="1">
    <citation type="submission" date="2022-06" db="EMBL/GenBank/DDBJ databases">
        <title>Genome Sequence of Candolleomyces eurysporus.</title>
        <authorList>
            <person name="Buettner E."/>
        </authorList>
    </citation>
    <scope>NUCLEOTIDE SEQUENCE</scope>
    <source>
        <strain evidence="3">VTCC 930004</strain>
    </source>
</reference>
<feature type="non-terminal residue" evidence="3">
    <location>
        <position position="1"/>
    </location>
</feature>
<feature type="transmembrane region" description="Helical" evidence="1">
    <location>
        <begin position="12"/>
        <end position="32"/>
    </location>
</feature>
<protein>
    <recommendedName>
        <fullName evidence="2">DUF7702 domain-containing protein</fullName>
    </recommendedName>
</protein>
<gene>
    <name evidence="3" type="ORF">H1R20_g3495</name>
</gene>
<keyword evidence="1" id="KW-0472">Membrane</keyword>
<feature type="transmembrane region" description="Helical" evidence="1">
    <location>
        <begin position="149"/>
        <end position="169"/>
    </location>
</feature>
<name>A0A9W8MKR1_9AGAR</name>
<evidence type="ECO:0000259" key="2">
    <source>
        <dbReference type="Pfam" id="PF24800"/>
    </source>
</evidence>
<accession>A0A9W8MKR1</accession>
<dbReference type="Pfam" id="PF24800">
    <property type="entry name" value="DUF7702"/>
    <property type="match status" value="1"/>
</dbReference>
<organism evidence="3 4">
    <name type="scientific">Candolleomyces eurysporus</name>
    <dbReference type="NCBI Taxonomy" id="2828524"/>
    <lineage>
        <taxon>Eukaryota</taxon>
        <taxon>Fungi</taxon>
        <taxon>Dikarya</taxon>
        <taxon>Basidiomycota</taxon>
        <taxon>Agaricomycotina</taxon>
        <taxon>Agaricomycetes</taxon>
        <taxon>Agaricomycetidae</taxon>
        <taxon>Agaricales</taxon>
        <taxon>Agaricineae</taxon>
        <taxon>Psathyrellaceae</taxon>
        <taxon>Candolleomyces</taxon>
    </lineage>
</organism>
<dbReference type="OrthoDB" id="2560628at2759"/>
<proteinExistence type="predicted"/>
<dbReference type="InterPro" id="IPR056119">
    <property type="entry name" value="DUF7702"/>
</dbReference>